<organism evidence="2 3">
    <name type="scientific">Mycolicibacterium arseniciresistens</name>
    <dbReference type="NCBI Taxonomy" id="3062257"/>
    <lineage>
        <taxon>Bacteria</taxon>
        <taxon>Bacillati</taxon>
        <taxon>Actinomycetota</taxon>
        <taxon>Actinomycetes</taxon>
        <taxon>Mycobacteriales</taxon>
        <taxon>Mycobacteriaceae</taxon>
        <taxon>Mycolicibacterium</taxon>
    </lineage>
</organism>
<evidence type="ECO:0000256" key="1">
    <source>
        <dbReference type="RuleBase" id="RU362001"/>
    </source>
</evidence>
<dbReference type="InterPro" id="IPR036689">
    <property type="entry name" value="ESAT-6-like_sf"/>
</dbReference>
<sequence>MPGSGGGSAALVVDFAQLAAAIEHMEAYQRQVDECLADVDQAMAALRATWHGEGSDAQAQAQAQWRAGAEQMKTALSQLQKIADTAQKNYKGAVSNNAQMWGNGE</sequence>
<dbReference type="InterPro" id="IPR010310">
    <property type="entry name" value="T7SS_ESAT-6-like"/>
</dbReference>
<dbReference type="RefSeq" id="WP_302915789.1">
    <property type="nucleotide sequence ID" value="NZ_JAUMSQ010000212.1"/>
</dbReference>
<dbReference type="SUPFAM" id="SSF140453">
    <property type="entry name" value="EsxAB dimer-like"/>
    <property type="match status" value="1"/>
</dbReference>
<dbReference type="NCBIfam" id="TIGR03930">
    <property type="entry name" value="WXG100_ESAT6"/>
    <property type="match status" value="1"/>
</dbReference>
<evidence type="ECO:0000313" key="3">
    <source>
        <dbReference type="Proteomes" id="UP001168823"/>
    </source>
</evidence>
<accession>A0ABT8UKZ5</accession>
<dbReference type="EMBL" id="JAUMSQ010000212">
    <property type="protein sequence ID" value="MDO3638462.1"/>
    <property type="molecule type" value="Genomic_DNA"/>
</dbReference>
<dbReference type="Gene3D" id="1.10.287.1060">
    <property type="entry name" value="ESAT-6-like"/>
    <property type="match status" value="1"/>
</dbReference>
<dbReference type="Proteomes" id="UP001168823">
    <property type="component" value="Unassembled WGS sequence"/>
</dbReference>
<dbReference type="Pfam" id="PF06013">
    <property type="entry name" value="WXG100"/>
    <property type="match status" value="1"/>
</dbReference>
<keyword evidence="3" id="KW-1185">Reference proteome</keyword>
<reference evidence="2" key="1">
    <citation type="submission" date="2023-07" db="EMBL/GenBank/DDBJ databases">
        <title>Mycolicibacterium sp. nov., a novel bacterial species.</title>
        <authorList>
            <person name="Cao Y."/>
        </authorList>
    </citation>
    <scope>NUCLEOTIDE SEQUENCE</scope>
    <source>
        <strain evidence="2">KC 300</strain>
    </source>
</reference>
<comment type="similarity">
    <text evidence="1">Belongs to the WXG100 family.</text>
</comment>
<comment type="caution">
    <text evidence="2">The sequence shown here is derived from an EMBL/GenBank/DDBJ whole genome shotgun (WGS) entry which is preliminary data.</text>
</comment>
<proteinExistence type="inferred from homology"/>
<gene>
    <name evidence="2" type="ORF">Q2100_22180</name>
</gene>
<protein>
    <recommendedName>
        <fullName evidence="1">ESAT-6-like protein</fullName>
    </recommendedName>
</protein>
<name>A0ABT8UKZ5_9MYCO</name>
<evidence type="ECO:0000313" key="2">
    <source>
        <dbReference type="EMBL" id="MDO3638462.1"/>
    </source>
</evidence>